<name>A0A2S7CBS9_9XANT</name>
<gene>
    <name evidence="3" type="ORF">XdyCFBP7245_00480</name>
</gene>
<feature type="compositionally biased region" description="Basic and acidic residues" evidence="1">
    <location>
        <begin position="108"/>
        <end position="120"/>
    </location>
</feature>
<feature type="compositionally biased region" description="Gly residues" evidence="1">
    <location>
        <begin position="82"/>
        <end position="98"/>
    </location>
</feature>
<protein>
    <recommendedName>
        <fullName evidence="2">DUF6531 domain-containing protein</fullName>
    </recommendedName>
</protein>
<dbReference type="Gene3D" id="2.180.10.10">
    <property type="entry name" value="RHS repeat-associated core"/>
    <property type="match status" value="2"/>
</dbReference>
<evidence type="ECO:0000259" key="2">
    <source>
        <dbReference type="Pfam" id="PF20148"/>
    </source>
</evidence>
<dbReference type="Proteomes" id="UP000238908">
    <property type="component" value="Unassembled WGS sequence"/>
</dbReference>
<evidence type="ECO:0000313" key="4">
    <source>
        <dbReference type="Proteomes" id="UP000238908"/>
    </source>
</evidence>
<dbReference type="InterPro" id="IPR006530">
    <property type="entry name" value="YD"/>
</dbReference>
<sequence>MDDSSVVRQEAVDKAAPFLLGNKNIRRPMLGLGAFALLMAAQDVFGFGHYVCGGGYTSIGAGRRVFTPICWFQEDFSRSGGHVRGPDGGGGGGSGGGFSTSPGAKEQPTNDKRDSADCSGEKSGNPVVISTGNKVEPELDFAANGEMGLYLERTYNAFWTARGLFGTYWLSNFDYTLVPAGNTIWAQRPDGRRIKFLLDAGSGHYLEEKASPVAFVVKQADGSFVLYNETRGTEKYDKRGYITERRNEQGVAWSFRYDGAYLQEVTHTSGRSIKFAWADGVVTQATDPAGNVYRYGYQQNVFGLGLSKGRLASATLPGAPETVISYHYEDARFVGALTGKSFNGQRYSTFAYDAQGRATSTEHAGGVERFSFSYSVPATQAITLPPAPLPPGGFTGGETGGSCSTPRPGSGEICVRPSSVGGGAVRLSAQSMSTNAGSPMATAAATGSTIPKKMLVTETSPLGRQTTYTYEDGRQTEVTGAASPHCPASYKAKTYDANGYEDIASDFADNLTDFDYDAQGHLLKKVEAKGTSAERTLTYAWDQANRMVRETIAGDHETRVEYDTDGRVSKHTLVDLTGYGQGRTKATTYSYTKHSNGLLATMKVDGPLPGSQDSVIQSFSSVGDLTSVANGIGQATTYSAHNALGQPGRVTGPNGDVMEYRYDGRGREVERRTSINGAWVATTTSYDSAGNIATVRTADGVSQTFLYDAARRVKEVYKPKSDGMYERKRFEYNNASLVTKTEVLDTAYTGSTHVTGSIDGFWHDAAWNWYVAGWACSTGYAGSIDVHPYVGGSAGSGTALPGATANVASEPAIAQQCQTNGSAYRFNIALPADVRNAHGGKPLYVHGISPAGLEHSLLNGSGQHFIPEVPKVVGNIDQVYRDGAYNWYVDGWACSTGTAASIDVHMYVGGSAGAGSFLLAATANQGSDASLSQQCQAAGSAYRFHIPLPADVRKNHGGKSIFIHGISPVGREHSTIAGSGAFAIPATGMRGDIQAVEYDSNWNYSVKGWACGLGVSDHVAVLLYAGGGPGAGTHFATVWANQAEDAGAAAQCDTATQGRTFRFPLDFNLRNSLGDRRIYAVALTPGGALSDYMLPNSGTHALPRMDRSSAFVGWNNVGPYAPGETRTISATFQNTGNVVWGAAGVGNIYMARGSATNSLNQTHGLPRPIYPGDRVSFSWSYTAPRPVTTTRYHVVSQMLVDGAPFGALASGIISVDGAGGCTGIRCTQPMSIGDKVQIQGDAK</sequence>
<proteinExistence type="predicted"/>
<accession>A0A2S7CBS9</accession>
<dbReference type="RefSeq" id="WP_104613913.1">
    <property type="nucleotide sequence ID" value="NZ_JBHLXZ010000001.1"/>
</dbReference>
<dbReference type="InterPro" id="IPR050708">
    <property type="entry name" value="T6SS_VgrG/RHS"/>
</dbReference>
<dbReference type="InterPro" id="IPR013783">
    <property type="entry name" value="Ig-like_fold"/>
</dbReference>
<dbReference type="Gene3D" id="2.60.40.10">
    <property type="entry name" value="Immunoglobulins"/>
    <property type="match status" value="1"/>
</dbReference>
<evidence type="ECO:0000256" key="1">
    <source>
        <dbReference type="SAM" id="MobiDB-lite"/>
    </source>
</evidence>
<feature type="region of interest" description="Disordered" evidence="1">
    <location>
        <begin position="81"/>
        <end position="131"/>
    </location>
</feature>
<organism evidence="3 4">
    <name type="scientific">Xanthomonas dyei</name>
    <dbReference type="NCBI Taxonomy" id="743699"/>
    <lineage>
        <taxon>Bacteria</taxon>
        <taxon>Pseudomonadati</taxon>
        <taxon>Pseudomonadota</taxon>
        <taxon>Gammaproteobacteria</taxon>
        <taxon>Lysobacterales</taxon>
        <taxon>Lysobacteraceae</taxon>
        <taxon>Xanthomonas</taxon>
    </lineage>
</organism>
<dbReference type="EMBL" id="MDEE01000001">
    <property type="protein sequence ID" value="PPU58961.1"/>
    <property type="molecule type" value="Genomic_DNA"/>
</dbReference>
<feature type="region of interest" description="Disordered" evidence="1">
    <location>
        <begin position="392"/>
        <end position="411"/>
    </location>
</feature>
<dbReference type="AlphaFoldDB" id="A0A2S7CBS9"/>
<dbReference type="Pfam" id="PF20148">
    <property type="entry name" value="DUF6531"/>
    <property type="match status" value="1"/>
</dbReference>
<evidence type="ECO:0000313" key="3">
    <source>
        <dbReference type="EMBL" id="PPU58961.1"/>
    </source>
</evidence>
<dbReference type="InterPro" id="IPR045351">
    <property type="entry name" value="DUF6531"/>
</dbReference>
<feature type="domain" description="DUF6531" evidence="2">
    <location>
        <begin position="124"/>
        <end position="196"/>
    </location>
</feature>
<comment type="caution">
    <text evidence="3">The sequence shown here is derived from an EMBL/GenBank/DDBJ whole genome shotgun (WGS) entry which is preliminary data.</text>
</comment>
<dbReference type="NCBIfam" id="TIGR01643">
    <property type="entry name" value="YD_repeat_2x"/>
    <property type="match status" value="2"/>
</dbReference>
<reference evidence="3 4" key="1">
    <citation type="submission" date="2016-08" db="EMBL/GenBank/DDBJ databases">
        <authorList>
            <person name="Seilhamer J.J."/>
        </authorList>
    </citation>
    <scope>NUCLEOTIDE SEQUENCE [LARGE SCALE GENOMIC DNA]</scope>
    <source>
        <strain evidence="3 4">CFBP7245</strain>
    </source>
</reference>
<dbReference type="PANTHER" id="PTHR32305">
    <property type="match status" value="1"/>
</dbReference>
<dbReference type="PANTHER" id="PTHR32305:SF15">
    <property type="entry name" value="PROTEIN RHSA-RELATED"/>
    <property type="match status" value="1"/>
</dbReference>